<proteinExistence type="predicted"/>
<name>M1X0I2_9NOST</name>
<dbReference type="Proteomes" id="UP000053051">
    <property type="component" value="Unassembled WGS sequence"/>
</dbReference>
<dbReference type="AlphaFoldDB" id="M1X0I2"/>
<reference evidence="2" key="2">
    <citation type="submission" date="2016-01" db="EMBL/GenBank/DDBJ databases">
        <title>Diatom-associated endosymboitic cyanobacterium lacks core nitrogen metabolism enzymes.</title>
        <authorList>
            <person name="Hilton J.A."/>
            <person name="Foster R.A."/>
            <person name="Tripp H.J."/>
            <person name="Carter B.J."/>
            <person name="Zehr J.P."/>
            <person name="Villareal T.A."/>
        </authorList>
    </citation>
    <scope>NUCLEOTIDE SEQUENCE [LARGE SCALE GENOMIC DNA]</scope>
    <source>
        <strain evidence="2">HH01</strain>
    </source>
</reference>
<protein>
    <submittedName>
        <fullName evidence="1">Uncharacterized protein</fullName>
    </submittedName>
</protein>
<comment type="caution">
    <text evidence="1">The sequence shown here is derived from an EMBL/GenBank/DDBJ whole genome shotgun (WGS) entry which is preliminary data.</text>
</comment>
<dbReference type="EMBL" id="CAIY01000044">
    <property type="protein sequence ID" value="CCH67523.1"/>
    <property type="molecule type" value="Genomic_DNA"/>
</dbReference>
<keyword evidence="2" id="KW-1185">Reference proteome</keyword>
<sequence length="88" mass="9585">MIATVLFANQSNLELLTSAFLDICGLEKEVNLVVNHNQAIFLSRTSIRMEDVTAGFACAFHMHQPAISAGISGGIIGNLQYMFNQPND</sequence>
<evidence type="ECO:0000313" key="1">
    <source>
        <dbReference type="EMBL" id="CCH67523.1"/>
    </source>
</evidence>
<dbReference type="STRING" id="1165094.RINTHH_13680"/>
<organism evidence="1 2">
    <name type="scientific">Richelia intracellularis HH01</name>
    <dbReference type="NCBI Taxonomy" id="1165094"/>
    <lineage>
        <taxon>Bacteria</taxon>
        <taxon>Bacillati</taxon>
        <taxon>Cyanobacteriota</taxon>
        <taxon>Cyanophyceae</taxon>
        <taxon>Nostocales</taxon>
        <taxon>Nostocaceae</taxon>
        <taxon>Richelia</taxon>
    </lineage>
</organism>
<reference evidence="1 2" key="1">
    <citation type="submission" date="2012-05" db="EMBL/GenBank/DDBJ databases">
        <authorList>
            <person name="Hilton J."/>
        </authorList>
    </citation>
    <scope>NUCLEOTIDE SEQUENCE [LARGE SCALE GENOMIC DNA]</scope>
    <source>
        <strain evidence="1 2">HH01</strain>
    </source>
</reference>
<evidence type="ECO:0000313" key="2">
    <source>
        <dbReference type="Proteomes" id="UP000053051"/>
    </source>
</evidence>
<gene>
    <name evidence="1" type="ORF">RINTHH_13680</name>
</gene>
<accession>M1X0I2</accession>